<dbReference type="KEGG" id="lmoi:VV02_14745"/>
<proteinExistence type="predicted"/>
<sequence>MLPVNPQEDHRKRVRNYLISMGIRTLCFILAVVFTGPLRWICVALAVVLPYVAVVAANATQHRRIDVLGSVTPDDPPHQIDRGPTGPTGQAGHAPS</sequence>
<dbReference type="InterPro" id="IPR021449">
    <property type="entry name" value="DUF3099"/>
</dbReference>
<keyword evidence="2" id="KW-1133">Transmembrane helix</keyword>
<keyword evidence="2" id="KW-0812">Transmembrane</keyword>
<evidence type="ECO:0000256" key="2">
    <source>
        <dbReference type="SAM" id="Phobius"/>
    </source>
</evidence>
<evidence type="ECO:0000313" key="4">
    <source>
        <dbReference type="Proteomes" id="UP000066480"/>
    </source>
</evidence>
<evidence type="ECO:0000256" key="1">
    <source>
        <dbReference type="SAM" id="MobiDB-lite"/>
    </source>
</evidence>
<organism evidence="3 4">
    <name type="scientific">Luteipulveratus mongoliensis</name>
    <dbReference type="NCBI Taxonomy" id="571913"/>
    <lineage>
        <taxon>Bacteria</taxon>
        <taxon>Bacillati</taxon>
        <taxon>Actinomycetota</taxon>
        <taxon>Actinomycetes</taxon>
        <taxon>Micrococcales</taxon>
        <taxon>Dermacoccaceae</taxon>
        <taxon>Luteipulveratus</taxon>
    </lineage>
</organism>
<keyword evidence="4" id="KW-1185">Reference proteome</keyword>
<keyword evidence="2" id="KW-0472">Membrane</keyword>
<accession>A0A0K1JQE9</accession>
<dbReference type="STRING" id="571913.VV02_14745"/>
<dbReference type="EMBL" id="CP011112">
    <property type="protein sequence ID" value="AKU18949.1"/>
    <property type="molecule type" value="Genomic_DNA"/>
</dbReference>
<feature type="transmembrane region" description="Helical" evidence="2">
    <location>
        <begin position="40"/>
        <end position="59"/>
    </location>
</feature>
<gene>
    <name evidence="3" type="ORF">VV02_14745</name>
</gene>
<feature type="transmembrane region" description="Helical" evidence="2">
    <location>
        <begin position="17"/>
        <end position="34"/>
    </location>
</feature>
<name>A0A0K1JQE9_9MICO</name>
<feature type="region of interest" description="Disordered" evidence="1">
    <location>
        <begin position="66"/>
        <end position="96"/>
    </location>
</feature>
<dbReference type="Proteomes" id="UP000066480">
    <property type="component" value="Chromosome"/>
</dbReference>
<evidence type="ECO:0008006" key="5">
    <source>
        <dbReference type="Google" id="ProtNLM"/>
    </source>
</evidence>
<dbReference type="AlphaFoldDB" id="A0A0K1JQE9"/>
<dbReference type="Pfam" id="PF11298">
    <property type="entry name" value="DUF3099"/>
    <property type="match status" value="1"/>
</dbReference>
<protein>
    <recommendedName>
        <fullName evidence="5">DUF3099 domain-containing protein</fullName>
    </recommendedName>
</protein>
<reference evidence="3 4" key="1">
    <citation type="submission" date="2015-03" db="EMBL/GenBank/DDBJ databases">
        <title>Luteipulveratus halotolerans sp. nov., a novel actinobacterium (Dermacoccaceae) from Sarawak, Malaysia.</title>
        <authorList>
            <person name="Juboi H."/>
            <person name="Basik A."/>
            <person name="Shamsul S.S."/>
            <person name="Arnold P."/>
            <person name="Schmitt E.K."/>
            <person name="Sanglier J.-J."/>
            <person name="Yeo T."/>
        </authorList>
    </citation>
    <scope>NUCLEOTIDE SEQUENCE [LARGE SCALE GENOMIC DNA]</scope>
    <source>
        <strain evidence="3 4">MN07-A0370</strain>
    </source>
</reference>
<evidence type="ECO:0000313" key="3">
    <source>
        <dbReference type="EMBL" id="AKU18949.1"/>
    </source>
</evidence>